<comment type="similarity">
    <text evidence="11">Belongs to the class I-like SAM-binding methyltransferase superfamily. RsmB/NOP family.</text>
</comment>
<dbReference type="InterPro" id="IPR029063">
    <property type="entry name" value="SAM-dependent_MTases_sf"/>
</dbReference>
<keyword evidence="3 11" id="KW-0489">Methyltransferase</keyword>
<dbReference type="CDD" id="cd02440">
    <property type="entry name" value="AdoMet_MTases"/>
    <property type="match status" value="1"/>
</dbReference>
<dbReference type="PANTHER" id="PTHR22808:SF3">
    <property type="entry name" value="5-METHYLCYTOSINE RRNA METHYLTRANSFERASE NSUN4"/>
    <property type="match status" value="1"/>
</dbReference>
<sequence length="502" mass="57102">MITHVRILIPKCSPNVAFVTKRTKFKMKPDQKKTPSITNSDRALEHFDLYYKPVFGKLWPSIRISLLTAKKSSVVINNFSQYEEHIHYLLSLGAKDILTKARNRQKNYTTTSKNQISVGNFSGKQEEPENFENRLSDMRKFTEIAPFEKRLSDMRKVTENAPFEKRLSDMRKVTENNPNGNIVETENDFLQNNITLGETDRQNLDVFLPAKTIYSEHTQKRLTEARQSVYTPMDVRVDIVKPPAVALPSNLTVLAFPPGNTGMFPEPKPDVPGGYLCHFMMDGASILPVIALGVQEGDSVLDLCAAPGGKSLVMLQTRLPGHLHCNDRSKGRIERLRSIFRQYVPEADQKTLRTSLRIGQQFQEPIYDKVLVDGPCFTDRHALLEDTHNVFSPMRLNDRLEMPNLQRELLRAGIQSCKPGGAVVYSTCTLSPVQNDGIVQATIDDIWKNTGINLEIDDLSEMKYIFRDTFKFHDGCRFGQLVVPSLSRNFGPMYFSRIRRVS</sequence>
<comment type="catalytic activity">
    <reaction evidence="10">
        <text>a cytidine in rRNA + S-adenosyl-L-methionine = a 5-methylcytidine in rRNA + S-adenosyl-L-homocysteine + H(+)</text>
        <dbReference type="Rhea" id="RHEA:61484"/>
        <dbReference type="Rhea" id="RHEA-COMP:15836"/>
        <dbReference type="Rhea" id="RHEA-COMP:15837"/>
        <dbReference type="ChEBI" id="CHEBI:15378"/>
        <dbReference type="ChEBI" id="CHEBI:57856"/>
        <dbReference type="ChEBI" id="CHEBI:59789"/>
        <dbReference type="ChEBI" id="CHEBI:74483"/>
        <dbReference type="ChEBI" id="CHEBI:82748"/>
    </reaction>
</comment>
<evidence type="ECO:0000256" key="7">
    <source>
        <dbReference type="ARBA" id="ARBA00022946"/>
    </source>
</evidence>
<evidence type="ECO:0000256" key="12">
    <source>
        <dbReference type="SAM" id="MobiDB-lite"/>
    </source>
</evidence>
<comment type="caution">
    <text evidence="14">The sequence shown here is derived from an EMBL/GenBank/DDBJ whole genome shotgun (WGS) entry which is preliminary data.</text>
</comment>
<keyword evidence="2" id="KW-0698">rRNA processing</keyword>
<gene>
    <name evidence="14" type="ORF">DPMN_040950</name>
</gene>
<protein>
    <recommendedName>
        <fullName evidence="9">NOL1/NOP2/Sun domain family member 4</fullName>
    </recommendedName>
</protein>
<keyword evidence="7" id="KW-0809">Transit peptide</keyword>
<keyword evidence="4 11" id="KW-0808">Transferase</keyword>
<dbReference type="Gene3D" id="3.40.50.150">
    <property type="entry name" value="Vaccinia Virus protein VP39"/>
    <property type="match status" value="1"/>
</dbReference>
<reference evidence="14" key="1">
    <citation type="journal article" date="2019" name="bioRxiv">
        <title>The Genome of the Zebra Mussel, Dreissena polymorpha: A Resource for Invasive Species Research.</title>
        <authorList>
            <person name="McCartney M.A."/>
            <person name="Auch B."/>
            <person name="Kono T."/>
            <person name="Mallez S."/>
            <person name="Zhang Y."/>
            <person name="Obille A."/>
            <person name="Becker A."/>
            <person name="Abrahante J.E."/>
            <person name="Garbe J."/>
            <person name="Badalamenti J.P."/>
            <person name="Herman A."/>
            <person name="Mangelson H."/>
            <person name="Liachko I."/>
            <person name="Sullivan S."/>
            <person name="Sone E.D."/>
            <person name="Koren S."/>
            <person name="Silverstein K.A.T."/>
            <person name="Beckman K.B."/>
            <person name="Gohl D.M."/>
        </authorList>
    </citation>
    <scope>NUCLEOTIDE SEQUENCE</scope>
    <source>
        <strain evidence="14">Duluth1</strain>
        <tissue evidence="14">Whole animal</tissue>
    </source>
</reference>
<feature type="region of interest" description="Disordered" evidence="12">
    <location>
        <begin position="105"/>
        <end position="132"/>
    </location>
</feature>
<evidence type="ECO:0000313" key="15">
    <source>
        <dbReference type="Proteomes" id="UP000828390"/>
    </source>
</evidence>
<dbReference type="GO" id="GO:0005762">
    <property type="term" value="C:mitochondrial large ribosomal subunit"/>
    <property type="evidence" value="ECO:0007669"/>
    <property type="project" value="TreeGrafter"/>
</dbReference>
<evidence type="ECO:0000256" key="5">
    <source>
        <dbReference type="ARBA" id="ARBA00022691"/>
    </source>
</evidence>
<dbReference type="FunFam" id="3.40.50.150:FF:000055">
    <property type="entry name" value="5-methylcytosine rRNA methyltransferase NSUN4"/>
    <property type="match status" value="1"/>
</dbReference>
<feature type="domain" description="SAM-dependent MTase RsmB/NOP-type" evidence="13">
    <location>
        <begin position="279"/>
        <end position="501"/>
    </location>
</feature>
<accession>A0A9D4CYI2</accession>
<evidence type="ECO:0000256" key="8">
    <source>
        <dbReference type="ARBA" id="ARBA00023128"/>
    </source>
</evidence>
<evidence type="ECO:0000256" key="4">
    <source>
        <dbReference type="ARBA" id="ARBA00022679"/>
    </source>
</evidence>
<evidence type="ECO:0000256" key="6">
    <source>
        <dbReference type="ARBA" id="ARBA00022884"/>
    </source>
</evidence>
<dbReference type="Gene3D" id="6.20.240.40">
    <property type="match status" value="1"/>
</dbReference>
<dbReference type="InterPro" id="IPR049560">
    <property type="entry name" value="MeTrfase_RsmB-F_NOP2_cat"/>
</dbReference>
<keyword evidence="5 11" id="KW-0949">S-adenosyl-L-methionine</keyword>
<comment type="subcellular location">
    <subcellularLocation>
        <location evidence="1">Mitochondrion</location>
    </subcellularLocation>
</comment>
<evidence type="ECO:0000256" key="10">
    <source>
        <dbReference type="ARBA" id="ARBA00049302"/>
    </source>
</evidence>
<dbReference type="PROSITE" id="PS51686">
    <property type="entry name" value="SAM_MT_RSMB_NOP"/>
    <property type="match status" value="1"/>
</dbReference>
<feature type="binding site" evidence="11">
    <location>
        <begin position="304"/>
        <end position="310"/>
    </location>
    <ligand>
        <name>S-adenosyl-L-methionine</name>
        <dbReference type="ChEBI" id="CHEBI:59789"/>
    </ligand>
</feature>
<dbReference type="PANTHER" id="PTHR22808">
    <property type="entry name" value="NCL1 YEAST -RELATED NOL1/NOP2/FMU SUN DOMAIN-CONTAINING"/>
    <property type="match status" value="1"/>
</dbReference>
<dbReference type="GO" id="GO:0003723">
    <property type="term" value="F:RNA binding"/>
    <property type="evidence" value="ECO:0007669"/>
    <property type="project" value="UniProtKB-UniRule"/>
</dbReference>
<evidence type="ECO:0000259" key="13">
    <source>
        <dbReference type="PROSITE" id="PS51686"/>
    </source>
</evidence>
<dbReference type="PRINTS" id="PR02008">
    <property type="entry name" value="RCMTFAMILY"/>
</dbReference>
<dbReference type="InterPro" id="IPR023267">
    <property type="entry name" value="RCMT"/>
</dbReference>
<evidence type="ECO:0000256" key="9">
    <source>
        <dbReference type="ARBA" id="ARBA00042050"/>
    </source>
</evidence>
<evidence type="ECO:0000256" key="2">
    <source>
        <dbReference type="ARBA" id="ARBA00022552"/>
    </source>
</evidence>
<reference evidence="14" key="2">
    <citation type="submission" date="2020-11" db="EMBL/GenBank/DDBJ databases">
        <authorList>
            <person name="McCartney M.A."/>
            <person name="Auch B."/>
            <person name="Kono T."/>
            <person name="Mallez S."/>
            <person name="Becker A."/>
            <person name="Gohl D.M."/>
            <person name="Silverstein K.A.T."/>
            <person name="Koren S."/>
            <person name="Bechman K.B."/>
            <person name="Herman A."/>
            <person name="Abrahante J.E."/>
            <person name="Garbe J."/>
        </authorList>
    </citation>
    <scope>NUCLEOTIDE SEQUENCE</scope>
    <source>
        <strain evidence="14">Duluth1</strain>
        <tissue evidence="14">Whole animal</tissue>
    </source>
</reference>
<dbReference type="InterPro" id="IPR001678">
    <property type="entry name" value="MeTrfase_RsmB-F_NOP2_dom"/>
</dbReference>
<keyword evidence="15" id="KW-1185">Reference proteome</keyword>
<evidence type="ECO:0000256" key="3">
    <source>
        <dbReference type="ARBA" id="ARBA00022603"/>
    </source>
</evidence>
<dbReference type="Proteomes" id="UP000828390">
    <property type="component" value="Unassembled WGS sequence"/>
</dbReference>
<comment type="caution">
    <text evidence="11">Lacks conserved residue(s) required for the propagation of feature annotation.</text>
</comment>
<name>A0A9D4CYI2_DREPO</name>
<dbReference type="GO" id="GO:0008173">
    <property type="term" value="F:RNA methyltransferase activity"/>
    <property type="evidence" value="ECO:0007669"/>
    <property type="project" value="InterPro"/>
</dbReference>
<evidence type="ECO:0000256" key="11">
    <source>
        <dbReference type="PROSITE-ProRule" id="PRU01023"/>
    </source>
</evidence>
<feature type="active site" description="Nucleophile" evidence="11">
    <location>
        <position position="428"/>
    </location>
</feature>
<evidence type="ECO:0000256" key="1">
    <source>
        <dbReference type="ARBA" id="ARBA00004173"/>
    </source>
</evidence>
<dbReference type="GO" id="GO:0031167">
    <property type="term" value="P:rRNA methylation"/>
    <property type="evidence" value="ECO:0007669"/>
    <property type="project" value="TreeGrafter"/>
</dbReference>
<dbReference type="SUPFAM" id="SSF53335">
    <property type="entry name" value="S-adenosyl-L-methionine-dependent methyltransferases"/>
    <property type="match status" value="1"/>
</dbReference>
<dbReference type="OrthoDB" id="8020218at2759"/>
<feature type="binding site" evidence="11">
    <location>
        <position position="327"/>
    </location>
    <ligand>
        <name>S-adenosyl-L-methionine</name>
        <dbReference type="ChEBI" id="CHEBI:59789"/>
    </ligand>
</feature>
<dbReference type="Pfam" id="PF01189">
    <property type="entry name" value="Methyltr_RsmB-F"/>
    <property type="match status" value="1"/>
</dbReference>
<feature type="binding site" evidence="11">
    <location>
        <position position="373"/>
    </location>
    <ligand>
        <name>S-adenosyl-L-methionine</name>
        <dbReference type="ChEBI" id="CHEBI:59789"/>
    </ligand>
</feature>
<feature type="compositionally biased region" description="Polar residues" evidence="12">
    <location>
        <begin position="106"/>
        <end position="123"/>
    </location>
</feature>
<organism evidence="14 15">
    <name type="scientific">Dreissena polymorpha</name>
    <name type="common">Zebra mussel</name>
    <name type="synonym">Mytilus polymorpha</name>
    <dbReference type="NCBI Taxonomy" id="45954"/>
    <lineage>
        <taxon>Eukaryota</taxon>
        <taxon>Metazoa</taxon>
        <taxon>Spiralia</taxon>
        <taxon>Lophotrochozoa</taxon>
        <taxon>Mollusca</taxon>
        <taxon>Bivalvia</taxon>
        <taxon>Autobranchia</taxon>
        <taxon>Heteroconchia</taxon>
        <taxon>Euheterodonta</taxon>
        <taxon>Imparidentia</taxon>
        <taxon>Neoheterodontei</taxon>
        <taxon>Myida</taxon>
        <taxon>Dreissenoidea</taxon>
        <taxon>Dreissenidae</taxon>
        <taxon>Dreissena</taxon>
    </lineage>
</organism>
<keyword evidence="6 11" id="KW-0694">RNA-binding</keyword>
<dbReference type="EMBL" id="JAIWYP010000011">
    <property type="protein sequence ID" value="KAH3734511.1"/>
    <property type="molecule type" value="Genomic_DNA"/>
</dbReference>
<evidence type="ECO:0000313" key="14">
    <source>
        <dbReference type="EMBL" id="KAH3734511.1"/>
    </source>
</evidence>
<proteinExistence type="inferred from homology"/>
<keyword evidence="8" id="KW-0496">Mitochondrion</keyword>
<dbReference type="AlphaFoldDB" id="A0A9D4CYI2"/>